<accession>A0ABY5GQL3</accession>
<dbReference type="PANTHER" id="PTHR33376:SF15">
    <property type="entry name" value="BLL6794 PROTEIN"/>
    <property type="match status" value="1"/>
</dbReference>
<dbReference type="InterPro" id="IPR018389">
    <property type="entry name" value="DctP_fam"/>
</dbReference>
<dbReference type="EMBL" id="CP073344">
    <property type="protein sequence ID" value="UTW02265.1"/>
    <property type="molecule type" value="Genomic_DNA"/>
</dbReference>
<feature type="chain" id="PRO_5047115397" evidence="2">
    <location>
        <begin position="26"/>
        <end position="341"/>
    </location>
</feature>
<dbReference type="CDD" id="cd13665">
    <property type="entry name" value="PBP2_TRAP_Dctp3_4"/>
    <property type="match status" value="1"/>
</dbReference>
<dbReference type="NCBIfam" id="NF037995">
    <property type="entry name" value="TRAP_S1"/>
    <property type="match status" value="1"/>
</dbReference>
<dbReference type="Proteomes" id="UP001059950">
    <property type="component" value="Chromosome"/>
</dbReference>
<name>A0ABY5GQL3_9GAMM</name>
<dbReference type="Pfam" id="PF03480">
    <property type="entry name" value="DctP"/>
    <property type="match status" value="1"/>
</dbReference>
<dbReference type="InterPro" id="IPR038404">
    <property type="entry name" value="TRAP_DctP_sf"/>
</dbReference>
<reference evidence="3" key="1">
    <citation type="submission" date="2021-04" db="EMBL/GenBank/DDBJ databases">
        <title>Oceanospirillales bacteria with DddD are important DMSP degraders in coastal seawater.</title>
        <authorList>
            <person name="Liu J."/>
        </authorList>
    </citation>
    <scope>NUCLEOTIDE SEQUENCE</scope>
    <source>
        <strain evidence="3">GY6</strain>
    </source>
</reference>
<protein>
    <submittedName>
        <fullName evidence="3">TRAP transporter substrate-binding protein</fullName>
    </submittedName>
</protein>
<dbReference type="PANTHER" id="PTHR33376">
    <property type="match status" value="1"/>
</dbReference>
<gene>
    <name evidence="3" type="ORF">KDX31_12955</name>
</gene>
<feature type="signal peptide" evidence="2">
    <location>
        <begin position="1"/>
        <end position="25"/>
    </location>
</feature>
<keyword evidence="1 2" id="KW-0732">Signal</keyword>
<proteinExistence type="predicted"/>
<organism evidence="3 4">
    <name type="scientific">Amphritea atlantica</name>
    <dbReference type="NCBI Taxonomy" id="355243"/>
    <lineage>
        <taxon>Bacteria</taxon>
        <taxon>Pseudomonadati</taxon>
        <taxon>Pseudomonadota</taxon>
        <taxon>Gammaproteobacteria</taxon>
        <taxon>Oceanospirillales</taxon>
        <taxon>Oceanospirillaceae</taxon>
        <taxon>Amphritea</taxon>
    </lineage>
</organism>
<evidence type="ECO:0000256" key="1">
    <source>
        <dbReference type="ARBA" id="ARBA00022729"/>
    </source>
</evidence>
<dbReference type="Gene3D" id="3.40.190.170">
    <property type="entry name" value="Bacterial extracellular solute-binding protein, family 7"/>
    <property type="match status" value="1"/>
</dbReference>
<evidence type="ECO:0000313" key="3">
    <source>
        <dbReference type="EMBL" id="UTW02265.1"/>
    </source>
</evidence>
<sequence>MFIIRKVKYLALTAVLLSLSHIASAETIMRVASWLPPTHVQNAVVWPTWGKWIGEATEGRVKLEIEYGLGHPKTLFELVEDGVADASFSYHGYVPGRFKLALGVEEPLMGASAEATSVAYWRVHQKYFAAANEHDGLTVAGVFVHGPGQIQTIDPITSLADLKGKKIRIGGGVPSEIGHRLGVTPVGAPAPKVYELLQQGIVDGVFLPIAEQKTLRLNEVARNVVMLPGGMYLGSFSIFINPDFLDSLSDKDREAIIGVSGEKLSAMAGKAWDSADSVGLKTAEDAGVNLIKVSENDAFAKDFNNLVEGIDQIWLESVADRGVDAESALAELRSIARSYKE</sequence>
<evidence type="ECO:0000256" key="2">
    <source>
        <dbReference type="SAM" id="SignalP"/>
    </source>
</evidence>
<evidence type="ECO:0000313" key="4">
    <source>
        <dbReference type="Proteomes" id="UP001059950"/>
    </source>
</evidence>
<dbReference type="SUPFAM" id="SSF53850">
    <property type="entry name" value="Periplasmic binding protein-like II"/>
    <property type="match status" value="1"/>
</dbReference>
<keyword evidence="4" id="KW-1185">Reference proteome</keyword>